<evidence type="ECO:0000313" key="2">
    <source>
        <dbReference type="Proteomes" id="UP001165060"/>
    </source>
</evidence>
<evidence type="ECO:0000313" key="1">
    <source>
        <dbReference type="EMBL" id="GMI26467.1"/>
    </source>
</evidence>
<dbReference type="SUPFAM" id="SSF46689">
    <property type="entry name" value="Homeodomain-like"/>
    <property type="match status" value="1"/>
</dbReference>
<protein>
    <submittedName>
        <fullName evidence="1">Uncharacterized protein</fullName>
    </submittedName>
</protein>
<sequence>MDIVKRMEGGEPPPFNTQAHPEMLTYMEFLLNARKRAKERAQATERGKTADKWTATENIYFDAALDLYGEDDCESIARCVKSRDVEQCRAKIAAAKRKEKRDAYHAYHNLTKAKLRSLKDKLDLQYSESERVRGSVEKEWCYTLNNGKGGLMLKSASPNARDIDGNAIADKLAGRNHTWVHGSGRRRGDYHFY</sequence>
<dbReference type="Gene3D" id="1.10.10.60">
    <property type="entry name" value="Homeodomain-like"/>
    <property type="match status" value="1"/>
</dbReference>
<name>A0ABQ6MIE1_9STRA</name>
<comment type="caution">
    <text evidence="1">The sequence shown here is derived from an EMBL/GenBank/DDBJ whole genome shotgun (WGS) entry which is preliminary data.</text>
</comment>
<keyword evidence="2" id="KW-1185">Reference proteome</keyword>
<accession>A0ABQ6MIE1</accession>
<proteinExistence type="predicted"/>
<dbReference type="Proteomes" id="UP001165060">
    <property type="component" value="Unassembled WGS sequence"/>
</dbReference>
<gene>
    <name evidence="1" type="ORF">TeGR_g10338</name>
</gene>
<dbReference type="InterPro" id="IPR009057">
    <property type="entry name" value="Homeodomain-like_sf"/>
</dbReference>
<organism evidence="1 2">
    <name type="scientific">Tetraparma gracilis</name>
    <dbReference type="NCBI Taxonomy" id="2962635"/>
    <lineage>
        <taxon>Eukaryota</taxon>
        <taxon>Sar</taxon>
        <taxon>Stramenopiles</taxon>
        <taxon>Ochrophyta</taxon>
        <taxon>Bolidophyceae</taxon>
        <taxon>Parmales</taxon>
        <taxon>Triparmaceae</taxon>
        <taxon>Tetraparma</taxon>
    </lineage>
</organism>
<reference evidence="1 2" key="1">
    <citation type="journal article" date="2023" name="Commun. Biol.">
        <title>Genome analysis of Parmales, the sister group of diatoms, reveals the evolutionary specialization of diatoms from phago-mixotrophs to photoautotrophs.</title>
        <authorList>
            <person name="Ban H."/>
            <person name="Sato S."/>
            <person name="Yoshikawa S."/>
            <person name="Yamada K."/>
            <person name="Nakamura Y."/>
            <person name="Ichinomiya M."/>
            <person name="Sato N."/>
            <person name="Blanc-Mathieu R."/>
            <person name="Endo H."/>
            <person name="Kuwata A."/>
            <person name="Ogata H."/>
        </authorList>
    </citation>
    <scope>NUCLEOTIDE SEQUENCE [LARGE SCALE GENOMIC DNA]</scope>
</reference>
<dbReference type="InterPro" id="IPR001005">
    <property type="entry name" value="SANT/Myb"/>
</dbReference>
<dbReference type="EMBL" id="BRYB01004152">
    <property type="protein sequence ID" value="GMI26467.1"/>
    <property type="molecule type" value="Genomic_DNA"/>
</dbReference>
<dbReference type="CDD" id="cd00167">
    <property type="entry name" value="SANT"/>
    <property type="match status" value="1"/>
</dbReference>